<name>A0ABS0H170_9ACTN</name>
<evidence type="ECO:0000256" key="1">
    <source>
        <dbReference type="ARBA" id="ARBA00023125"/>
    </source>
</evidence>
<dbReference type="RefSeq" id="WP_196203727.1">
    <property type="nucleotide sequence ID" value="NZ_JADPUN010000224.1"/>
</dbReference>
<protein>
    <submittedName>
        <fullName evidence="4">Phage integrase SAM-like domain-containing protein</fullName>
    </submittedName>
</protein>
<gene>
    <name evidence="4" type="ORF">I0C86_25040</name>
</gene>
<dbReference type="SUPFAM" id="SSF56349">
    <property type="entry name" value="DNA breaking-rejoining enzymes"/>
    <property type="match status" value="1"/>
</dbReference>
<dbReference type="InterPro" id="IPR011010">
    <property type="entry name" value="DNA_brk_join_enz"/>
</dbReference>
<dbReference type="PROSITE" id="PS51900">
    <property type="entry name" value="CB"/>
    <property type="match status" value="1"/>
</dbReference>
<feature type="domain" description="Core-binding (CB)" evidence="3">
    <location>
        <begin position="58"/>
        <end position="137"/>
    </location>
</feature>
<feature type="non-terminal residue" evidence="4">
    <location>
        <position position="182"/>
    </location>
</feature>
<organism evidence="4 5">
    <name type="scientific">Plantactinospora alkalitolerans</name>
    <dbReference type="NCBI Taxonomy" id="2789879"/>
    <lineage>
        <taxon>Bacteria</taxon>
        <taxon>Bacillati</taxon>
        <taxon>Actinomycetota</taxon>
        <taxon>Actinomycetes</taxon>
        <taxon>Micromonosporales</taxon>
        <taxon>Micromonosporaceae</taxon>
        <taxon>Plantactinospora</taxon>
    </lineage>
</organism>
<dbReference type="Pfam" id="PF22022">
    <property type="entry name" value="Phage_int_M"/>
    <property type="match status" value="1"/>
</dbReference>
<dbReference type="EMBL" id="JADPUN010000224">
    <property type="protein sequence ID" value="MBF9132190.1"/>
    <property type="molecule type" value="Genomic_DNA"/>
</dbReference>
<keyword evidence="1 2" id="KW-0238">DNA-binding</keyword>
<proteinExistence type="predicted"/>
<dbReference type="InterPro" id="IPR053876">
    <property type="entry name" value="Phage_int_M"/>
</dbReference>
<evidence type="ECO:0000313" key="5">
    <source>
        <dbReference type="Proteomes" id="UP000638560"/>
    </source>
</evidence>
<dbReference type="Proteomes" id="UP000638560">
    <property type="component" value="Unassembled WGS sequence"/>
</dbReference>
<dbReference type="InterPro" id="IPR044068">
    <property type="entry name" value="CB"/>
</dbReference>
<keyword evidence="5" id="KW-1185">Reference proteome</keyword>
<comment type="caution">
    <text evidence="4">The sequence shown here is derived from an EMBL/GenBank/DDBJ whole genome shotgun (WGS) entry which is preliminary data.</text>
</comment>
<sequence length="182" mass="20362">MAWIEQRGTNYRVRLRLPDGTVATDSVHPTQRAADIRRKQVDLDQALATYLDPTLGRITLAEWVQIWEAGHIAGDAKWAAYRSHLRNHVLPRFGDTPLTKITRQAVKVFVKQLKTHLADSSAASVMSLFGLLMREAVADGRIPHNPCQGVKVVTRQSAERPHATATQVNTIAGRIERRSDQI</sequence>
<accession>A0ABS0H170</accession>
<evidence type="ECO:0000256" key="2">
    <source>
        <dbReference type="PROSITE-ProRule" id="PRU01248"/>
    </source>
</evidence>
<dbReference type="Gene3D" id="1.10.150.130">
    <property type="match status" value="1"/>
</dbReference>
<evidence type="ECO:0000313" key="4">
    <source>
        <dbReference type="EMBL" id="MBF9132190.1"/>
    </source>
</evidence>
<reference evidence="4 5" key="1">
    <citation type="submission" date="2020-11" db="EMBL/GenBank/DDBJ databases">
        <title>A novel isolate from a Black sea contaminated sediment with potential to produce alkanes: Plantactinospora alkalitolerans sp. nov.</title>
        <authorList>
            <person name="Carro L."/>
            <person name="Veyisoglu A."/>
            <person name="Guven K."/>
            <person name="Schumann P."/>
            <person name="Klenk H.-P."/>
            <person name="Sahin N."/>
        </authorList>
    </citation>
    <scope>NUCLEOTIDE SEQUENCE [LARGE SCALE GENOMIC DNA]</scope>
    <source>
        <strain evidence="4 5">S1510</strain>
    </source>
</reference>
<evidence type="ECO:0000259" key="3">
    <source>
        <dbReference type="PROSITE" id="PS51900"/>
    </source>
</evidence>
<dbReference type="InterPro" id="IPR010998">
    <property type="entry name" value="Integrase_recombinase_N"/>
</dbReference>